<evidence type="ECO:0000313" key="1">
    <source>
        <dbReference type="EMBL" id="OWR02400.1"/>
    </source>
</evidence>
<dbReference type="RefSeq" id="WP_088484920.1">
    <property type="nucleotide sequence ID" value="NZ_NISI01000009.1"/>
</dbReference>
<evidence type="ECO:0000313" key="2">
    <source>
        <dbReference type="Proteomes" id="UP000197446"/>
    </source>
</evidence>
<sequence>MNAASYEKRLATAKAEAALLGAMLHALEGDGGLPLYVITWRALTCSFDSLEAVDAWLQRFGGRKS</sequence>
<reference evidence="1 2" key="1">
    <citation type="journal article" date="2007" name="Int. J. Syst. Evol. Microbiol.">
        <title>Description of Pelomonas aquatica sp. nov. and Pelomonas puraquae sp. nov., isolated from industrial and haemodialysis water.</title>
        <authorList>
            <person name="Gomila M."/>
            <person name="Bowien B."/>
            <person name="Falsen E."/>
            <person name="Moore E.R."/>
            <person name="Lalucat J."/>
        </authorList>
    </citation>
    <scope>NUCLEOTIDE SEQUENCE [LARGE SCALE GENOMIC DNA]</scope>
    <source>
        <strain evidence="1 2">CCUG 52769</strain>
    </source>
</reference>
<organism evidence="1 2">
    <name type="scientific">Roseateles puraquae</name>
    <dbReference type="NCBI Taxonomy" id="431059"/>
    <lineage>
        <taxon>Bacteria</taxon>
        <taxon>Pseudomonadati</taxon>
        <taxon>Pseudomonadota</taxon>
        <taxon>Betaproteobacteria</taxon>
        <taxon>Burkholderiales</taxon>
        <taxon>Sphaerotilaceae</taxon>
        <taxon>Roseateles</taxon>
    </lineage>
</organism>
<name>A0A254N3J5_9BURK</name>
<dbReference type="AlphaFoldDB" id="A0A254N3J5"/>
<dbReference type="EMBL" id="NISI01000009">
    <property type="protein sequence ID" value="OWR02400.1"/>
    <property type="molecule type" value="Genomic_DNA"/>
</dbReference>
<gene>
    <name evidence="1" type="ORF">CDO81_19620</name>
</gene>
<protein>
    <submittedName>
        <fullName evidence="1">Uncharacterized protein</fullName>
    </submittedName>
</protein>
<comment type="caution">
    <text evidence="1">The sequence shown here is derived from an EMBL/GenBank/DDBJ whole genome shotgun (WGS) entry which is preliminary data.</text>
</comment>
<proteinExistence type="predicted"/>
<dbReference type="Proteomes" id="UP000197446">
    <property type="component" value="Unassembled WGS sequence"/>
</dbReference>
<accession>A0A254N3J5</accession>
<keyword evidence="2" id="KW-1185">Reference proteome</keyword>